<dbReference type="PROSITE" id="PS51257">
    <property type="entry name" value="PROKAR_LIPOPROTEIN"/>
    <property type="match status" value="1"/>
</dbReference>
<organism evidence="2 3">
    <name type="scientific">Tolypocladium capitatum</name>
    <dbReference type="NCBI Taxonomy" id="45235"/>
    <lineage>
        <taxon>Eukaryota</taxon>
        <taxon>Fungi</taxon>
        <taxon>Dikarya</taxon>
        <taxon>Ascomycota</taxon>
        <taxon>Pezizomycotina</taxon>
        <taxon>Sordariomycetes</taxon>
        <taxon>Hypocreomycetidae</taxon>
        <taxon>Hypocreales</taxon>
        <taxon>Ophiocordycipitaceae</taxon>
        <taxon>Tolypocladium</taxon>
    </lineage>
</organism>
<dbReference type="GO" id="GO:0016616">
    <property type="term" value="F:oxidoreductase activity, acting on the CH-OH group of donors, NAD or NADP as acceptor"/>
    <property type="evidence" value="ECO:0007669"/>
    <property type="project" value="InterPro"/>
</dbReference>
<accession>A0A2K3QFH9</accession>
<reference evidence="2 3" key="1">
    <citation type="submission" date="2017-08" db="EMBL/GenBank/DDBJ databases">
        <title>Harnessing the power of phylogenomics to disentangle the directionality and signatures of interkingdom host jumping in the parasitic fungal genus Tolypocladium.</title>
        <authorList>
            <person name="Quandt C.A."/>
            <person name="Patterson W."/>
            <person name="Spatafora J.W."/>
        </authorList>
    </citation>
    <scope>NUCLEOTIDE SEQUENCE [LARGE SCALE GENOMIC DNA]</scope>
    <source>
        <strain evidence="2 3">CBS 113982</strain>
    </source>
</reference>
<dbReference type="AlphaFoldDB" id="A0A2K3QFH9"/>
<dbReference type="Proteomes" id="UP000236621">
    <property type="component" value="Unassembled WGS sequence"/>
</dbReference>
<dbReference type="PANTHER" id="PTHR43000">
    <property type="entry name" value="DTDP-D-GLUCOSE 4,6-DEHYDRATASE-RELATED"/>
    <property type="match status" value="1"/>
</dbReference>
<sequence>MNPRTKPAALGTTLVVGGCGFVGYHLVQQLLLDEECDDVYVLDRNVDRNLHDKALYVRGDVTDSETLRALVAKIQPRTVFHAASPIASLPARKYAEFVETNVEGTRALLAIATDSSAVKAFIYTSTIDVYANPPHTHVKESHPLWPHSNTSNEYNRTKSIADCLVRSANGPRLRTVSLRLGHAYGERQSQGLSEVLDMCSGNRMLIQIGRGDNLVEVVSAGNAATAHILAAKALLDPDRAVGDVDGEAFNISDGAAVPFWHHVRVIWTVARGEDAIRDVTVLPAWIMMAAVLVVEWLLWITTLDTVKPPTVLRRTSLEYCIYSHTYSIEKARERLRFRPFVDHDAVLAHATRWMLDYQKSEDQLKKE</sequence>
<protein>
    <recommendedName>
        <fullName evidence="1">3-beta hydroxysteroid dehydrogenase/isomerase domain-containing protein</fullName>
    </recommendedName>
</protein>
<comment type="caution">
    <text evidence="2">The sequence shown here is derived from an EMBL/GenBank/DDBJ whole genome shotgun (WGS) entry which is preliminary data.</text>
</comment>
<keyword evidence="3" id="KW-1185">Reference proteome</keyword>
<dbReference type="SUPFAM" id="SSF51735">
    <property type="entry name" value="NAD(P)-binding Rossmann-fold domains"/>
    <property type="match status" value="1"/>
</dbReference>
<dbReference type="STRING" id="45235.A0A2K3QFH9"/>
<evidence type="ECO:0000259" key="1">
    <source>
        <dbReference type="Pfam" id="PF01073"/>
    </source>
</evidence>
<dbReference type="GO" id="GO:0006694">
    <property type="term" value="P:steroid biosynthetic process"/>
    <property type="evidence" value="ECO:0007669"/>
    <property type="project" value="InterPro"/>
</dbReference>
<dbReference type="OrthoDB" id="10058185at2759"/>
<dbReference type="InterPro" id="IPR002225">
    <property type="entry name" value="3Beta_OHSteriod_DH/Estase"/>
</dbReference>
<dbReference type="InterPro" id="IPR036291">
    <property type="entry name" value="NAD(P)-bd_dom_sf"/>
</dbReference>
<evidence type="ECO:0000313" key="2">
    <source>
        <dbReference type="EMBL" id="PNY26298.1"/>
    </source>
</evidence>
<dbReference type="Gene3D" id="3.40.50.720">
    <property type="entry name" value="NAD(P)-binding Rossmann-like Domain"/>
    <property type="match status" value="1"/>
</dbReference>
<dbReference type="EMBL" id="NRSZ01000571">
    <property type="protein sequence ID" value="PNY26298.1"/>
    <property type="molecule type" value="Genomic_DNA"/>
</dbReference>
<name>A0A2K3QFH9_9HYPO</name>
<proteinExistence type="predicted"/>
<gene>
    <name evidence="2" type="ORF">TCAP_03764</name>
</gene>
<evidence type="ECO:0000313" key="3">
    <source>
        <dbReference type="Proteomes" id="UP000236621"/>
    </source>
</evidence>
<dbReference type="Pfam" id="PF01073">
    <property type="entry name" value="3Beta_HSD"/>
    <property type="match status" value="1"/>
</dbReference>
<feature type="domain" description="3-beta hydroxysteroid dehydrogenase/isomerase" evidence="1">
    <location>
        <begin position="14"/>
        <end position="268"/>
    </location>
</feature>